<dbReference type="GO" id="GO:0043856">
    <property type="term" value="F:anti-sigma factor antagonist activity"/>
    <property type="evidence" value="ECO:0007669"/>
    <property type="project" value="InterPro"/>
</dbReference>
<evidence type="ECO:0000313" key="4">
    <source>
        <dbReference type="EMBL" id="SDP12591.1"/>
    </source>
</evidence>
<dbReference type="EMBL" id="FNJQ01000007">
    <property type="protein sequence ID" value="SDP12591.1"/>
    <property type="molecule type" value="Genomic_DNA"/>
</dbReference>
<dbReference type="PANTHER" id="PTHR33495">
    <property type="entry name" value="ANTI-SIGMA FACTOR ANTAGONIST TM_1081-RELATED-RELATED"/>
    <property type="match status" value="1"/>
</dbReference>
<dbReference type="Proteomes" id="UP000182412">
    <property type="component" value="Unassembled WGS sequence"/>
</dbReference>
<dbReference type="AlphaFoldDB" id="A0A1H0Q5A8"/>
<dbReference type="Gene3D" id="3.30.750.24">
    <property type="entry name" value="STAS domain"/>
    <property type="match status" value="1"/>
</dbReference>
<organism evidence="4 5">
    <name type="scientific">Selenomonas ruminantium</name>
    <dbReference type="NCBI Taxonomy" id="971"/>
    <lineage>
        <taxon>Bacteria</taxon>
        <taxon>Bacillati</taxon>
        <taxon>Bacillota</taxon>
        <taxon>Negativicutes</taxon>
        <taxon>Selenomonadales</taxon>
        <taxon>Selenomonadaceae</taxon>
        <taxon>Selenomonas</taxon>
    </lineage>
</organism>
<evidence type="ECO:0000256" key="2">
    <source>
        <dbReference type="RuleBase" id="RU003749"/>
    </source>
</evidence>
<feature type="domain" description="STAS" evidence="3">
    <location>
        <begin position="6"/>
        <end position="110"/>
    </location>
</feature>
<dbReference type="RefSeq" id="WP_074571733.1">
    <property type="nucleotide sequence ID" value="NZ_FNJQ01000007.1"/>
</dbReference>
<dbReference type="PANTHER" id="PTHR33495:SF14">
    <property type="entry name" value="ANTI-SIGMA FACTOR ANTAGONIST"/>
    <property type="match status" value="1"/>
</dbReference>
<accession>A0A1H0Q5A8</accession>
<reference evidence="4 5" key="1">
    <citation type="submission" date="2016-10" db="EMBL/GenBank/DDBJ databases">
        <authorList>
            <person name="de Groot N.N."/>
        </authorList>
    </citation>
    <scope>NUCLEOTIDE SEQUENCE [LARGE SCALE GENOMIC DNA]</scope>
    <source>
        <strain evidence="4 5">S137</strain>
    </source>
</reference>
<sequence length="110" mass="12217">MASEVIQKETRLANGWLAWSIEGRIDVATSDSIYQSGEEIVNREAKTVMDMSRVDYISSAGLRVLLRLLKKAKKEGKEFTVVGATGPVKMVLVDSNMDTLLNLRESLDDL</sequence>
<name>A0A1H0Q5A8_SELRU</name>
<proteinExistence type="inferred from homology"/>
<dbReference type="NCBIfam" id="TIGR00377">
    <property type="entry name" value="ant_ant_sig"/>
    <property type="match status" value="1"/>
</dbReference>
<comment type="similarity">
    <text evidence="1 2">Belongs to the anti-sigma-factor antagonist family.</text>
</comment>
<gene>
    <name evidence="4" type="ORF">SAMN05216366_1077</name>
</gene>
<evidence type="ECO:0000256" key="1">
    <source>
        <dbReference type="ARBA" id="ARBA00009013"/>
    </source>
</evidence>
<dbReference type="InterPro" id="IPR002645">
    <property type="entry name" value="STAS_dom"/>
</dbReference>
<dbReference type="PROSITE" id="PS50801">
    <property type="entry name" value="STAS"/>
    <property type="match status" value="1"/>
</dbReference>
<evidence type="ECO:0000313" key="5">
    <source>
        <dbReference type="Proteomes" id="UP000182412"/>
    </source>
</evidence>
<dbReference type="CDD" id="cd07043">
    <property type="entry name" value="STAS_anti-anti-sigma_factors"/>
    <property type="match status" value="1"/>
</dbReference>
<dbReference type="Pfam" id="PF01740">
    <property type="entry name" value="STAS"/>
    <property type="match status" value="1"/>
</dbReference>
<dbReference type="SUPFAM" id="SSF52091">
    <property type="entry name" value="SpoIIaa-like"/>
    <property type="match status" value="1"/>
</dbReference>
<evidence type="ECO:0000259" key="3">
    <source>
        <dbReference type="PROSITE" id="PS50801"/>
    </source>
</evidence>
<dbReference type="InterPro" id="IPR003658">
    <property type="entry name" value="Anti-sigma_ant"/>
</dbReference>
<protein>
    <recommendedName>
        <fullName evidence="2">Anti-sigma factor antagonist</fullName>
    </recommendedName>
</protein>
<dbReference type="InterPro" id="IPR036513">
    <property type="entry name" value="STAS_dom_sf"/>
</dbReference>